<keyword evidence="2" id="KW-1185">Reference proteome</keyword>
<sequence>MGIQWVDKTFEQAMDDLVKDMGAGVRTAVRSAATSLHDELRRQVDAAGLGDGLAAAWQVYLYGVHTSLNPAALIYSKATLLHDAFNTSVTITARNARWLVIPLPAATALGFQLRPQGRRGRQLSPPLPAKWSNVDAAQAKWGALEFRPLHGGNKALLVAPASQAGGRSPGSAARKGVPVFLLLRNVKLGKRLDVEGALAHAREQLYSAVMASLPSA</sequence>
<gene>
    <name evidence="1" type="ORF">FHS74_001992</name>
</gene>
<dbReference type="Pfam" id="PF20039">
    <property type="entry name" value="DUF6441"/>
    <property type="match status" value="1"/>
</dbReference>
<evidence type="ECO:0000313" key="1">
    <source>
        <dbReference type="EMBL" id="MBB6251441.1"/>
    </source>
</evidence>
<dbReference type="Proteomes" id="UP000539175">
    <property type="component" value="Unassembled WGS sequence"/>
</dbReference>
<protein>
    <submittedName>
        <fullName evidence="1">Uncharacterized protein</fullName>
    </submittedName>
</protein>
<proteinExistence type="predicted"/>
<dbReference type="RefSeq" id="WP_184799944.1">
    <property type="nucleotide sequence ID" value="NZ_JACIIZ010000005.1"/>
</dbReference>
<evidence type="ECO:0000313" key="2">
    <source>
        <dbReference type="Proteomes" id="UP000539175"/>
    </source>
</evidence>
<organism evidence="1 2">
    <name type="scientific">Nitrospirillum iridis</name>
    <dbReference type="NCBI Taxonomy" id="765888"/>
    <lineage>
        <taxon>Bacteria</taxon>
        <taxon>Pseudomonadati</taxon>
        <taxon>Pseudomonadota</taxon>
        <taxon>Alphaproteobacteria</taxon>
        <taxon>Rhodospirillales</taxon>
        <taxon>Azospirillaceae</taxon>
        <taxon>Nitrospirillum</taxon>
    </lineage>
</organism>
<name>A0A7X0AY38_9PROT</name>
<accession>A0A7X0AY38</accession>
<dbReference type="AlphaFoldDB" id="A0A7X0AY38"/>
<dbReference type="EMBL" id="JACIIZ010000005">
    <property type="protein sequence ID" value="MBB6251441.1"/>
    <property type="molecule type" value="Genomic_DNA"/>
</dbReference>
<reference evidence="1 2" key="1">
    <citation type="submission" date="2020-08" db="EMBL/GenBank/DDBJ databases">
        <title>Genomic Encyclopedia of Type Strains, Phase IV (KMG-IV): sequencing the most valuable type-strain genomes for metagenomic binning, comparative biology and taxonomic classification.</title>
        <authorList>
            <person name="Goeker M."/>
        </authorList>
    </citation>
    <scope>NUCLEOTIDE SEQUENCE [LARGE SCALE GENOMIC DNA]</scope>
    <source>
        <strain evidence="1 2">DSM 22198</strain>
    </source>
</reference>
<comment type="caution">
    <text evidence="1">The sequence shown here is derived from an EMBL/GenBank/DDBJ whole genome shotgun (WGS) entry which is preliminary data.</text>
</comment>
<dbReference type="InterPro" id="IPR045622">
    <property type="entry name" value="DUF6441"/>
</dbReference>